<keyword evidence="2" id="KW-1185">Reference proteome</keyword>
<name>A0ACC1NYS2_9HYPO</name>
<comment type="caution">
    <text evidence="1">The sequence shown here is derived from an EMBL/GenBank/DDBJ whole genome shotgun (WGS) entry which is preliminary data.</text>
</comment>
<evidence type="ECO:0000313" key="2">
    <source>
        <dbReference type="Proteomes" id="UP001143910"/>
    </source>
</evidence>
<sequence length="238" mass="25180">MCNIESDGASGLATLPEAVLKLLPTHPAAQEGLQVALSSSTQAIVNHSVRTYLYALAYSSSPDLGKAAGQDTALSPIFIEPHVLFVACILHDLAITDAYDNTPGRFEVVGANIAIQILQKHGVDEASRREAWLAMTLHATPGIAEHLGGTVGAMRLAIGTEFSGRSPPFENMDSESRRVLQDGDLLPRLNIEKVLGDAVARQGAKNPAKAPSASWAGLLVKSHLDNPEWQGVNKAFGG</sequence>
<dbReference type="EMBL" id="JANJQO010000002">
    <property type="protein sequence ID" value="KAJ2984298.1"/>
    <property type="molecule type" value="Genomic_DNA"/>
</dbReference>
<protein>
    <submittedName>
        <fullName evidence="1">Uncharacterized protein</fullName>
    </submittedName>
</protein>
<accession>A0ACC1NYS2</accession>
<reference evidence="1" key="1">
    <citation type="submission" date="2022-08" db="EMBL/GenBank/DDBJ databases">
        <title>Genome Sequence of Lecanicillium fungicola.</title>
        <authorList>
            <person name="Buettner E."/>
        </authorList>
    </citation>
    <scope>NUCLEOTIDE SEQUENCE</scope>
    <source>
        <strain evidence="1">Babe33</strain>
    </source>
</reference>
<evidence type="ECO:0000313" key="1">
    <source>
        <dbReference type="EMBL" id="KAJ2984298.1"/>
    </source>
</evidence>
<gene>
    <name evidence="1" type="ORF">NQ176_g76</name>
</gene>
<proteinExistence type="predicted"/>
<dbReference type="Proteomes" id="UP001143910">
    <property type="component" value="Unassembled WGS sequence"/>
</dbReference>
<organism evidence="1 2">
    <name type="scientific">Zarea fungicola</name>
    <dbReference type="NCBI Taxonomy" id="93591"/>
    <lineage>
        <taxon>Eukaryota</taxon>
        <taxon>Fungi</taxon>
        <taxon>Dikarya</taxon>
        <taxon>Ascomycota</taxon>
        <taxon>Pezizomycotina</taxon>
        <taxon>Sordariomycetes</taxon>
        <taxon>Hypocreomycetidae</taxon>
        <taxon>Hypocreales</taxon>
        <taxon>Cordycipitaceae</taxon>
        <taxon>Zarea</taxon>
    </lineage>
</organism>